<dbReference type="RefSeq" id="WP_336545054.1">
    <property type="nucleotide sequence ID" value="NZ_JBBBDM010000003.1"/>
</dbReference>
<dbReference type="InterPro" id="IPR038056">
    <property type="entry name" value="YjbR-like_sf"/>
</dbReference>
<proteinExistence type="predicted"/>
<dbReference type="EMBL" id="JBBBDM010000003">
    <property type="protein sequence ID" value="MEI5687180.1"/>
    <property type="molecule type" value="Genomic_DNA"/>
</dbReference>
<accession>A0ABU8H2D2</accession>
<name>A0ABU8H2D2_9SPHN</name>
<evidence type="ECO:0000313" key="1">
    <source>
        <dbReference type="EMBL" id="MEI5687180.1"/>
    </source>
</evidence>
<sequence length="89" mass="9568">MTSALTRVRDLAMLLPEAAERDEDGAPTFTVADTPFARLRGDGVEVRGDDGGWATMSLADDADWALIEDRIAHSWELAAPRGLLEAGGR</sequence>
<comment type="caution">
    <text evidence="1">The sequence shown here is derived from an EMBL/GenBank/DDBJ whole genome shotgun (WGS) entry which is preliminary data.</text>
</comment>
<evidence type="ECO:0000313" key="2">
    <source>
        <dbReference type="Proteomes" id="UP001367771"/>
    </source>
</evidence>
<gene>
    <name evidence="1" type="ORF">V8201_08840</name>
</gene>
<organism evidence="1 2">
    <name type="scientific">Sphingomonas kyungheensis</name>
    <dbReference type="NCBI Taxonomy" id="1069987"/>
    <lineage>
        <taxon>Bacteria</taxon>
        <taxon>Pseudomonadati</taxon>
        <taxon>Pseudomonadota</taxon>
        <taxon>Alphaproteobacteria</taxon>
        <taxon>Sphingomonadales</taxon>
        <taxon>Sphingomonadaceae</taxon>
        <taxon>Sphingomonas</taxon>
    </lineage>
</organism>
<dbReference type="Proteomes" id="UP001367771">
    <property type="component" value="Unassembled WGS sequence"/>
</dbReference>
<dbReference type="SUPFAM" id="SSF142906">
    <property type="entry name" value="YjbR-like"/>
    <property type="match status" value="1"/>
</dbReference>
<dbReference type="GO" id="GO:0003677">
    <property type="term" value="F:DNA binding"/>
    <property type="evidence" value="ECO:0007669"/>
    <property type="project" value="UniProtKB-KW"/>
</dbReference>
<keyword evidence="2" id="KW-1185">Reference proteome</keyword>
<keyword evidence="1" id="KW-0238">DNA-binding</keyword>
<reference evidence="1 2" key="1">
    <citation type="journal article" date="2013" name="Int. J. Syst. Evol. Microbiol.">
        <title>Sphingomonas kyungheensis sp. nov., a bacterium with ginsenoside-converting activity isolated from soil of a ginseng field.</title>
        <authorList>
            <person name="Son H.M."/>
            <person name="Yang J.E."/>
            <person name="Park Y."/>
            <person name="Han C.K."/>
            <person name="Kim S.G."/>
            <person name="Kook M."/>
            <person name="Yi T.H."/>
        </authorList>
    </citation>
    <scope>NUCLEOTIDE SEQUENCE [LARGE SCALE GENOMIC DNA]</scope>
    <source>
        <strain evidence="1 2">LMG 26582</strain>
    </source>
</reference>
<protein>
    <submittedName>
        <fullName evidence="1">MmcQ/YjbR family DNA-binding protein</fullName>
    </submittedName>
</protein>